<evidence type="ECO:0000259" key="1">
    <source>
        <dbReference type="PROSITE" id="PS51186"/>
    </source>
</evidence>
<reference evidence="2" key="1">
    <citation type="submission" date="2020-05" db="EMBL/GenBank/DDBJ databases">
        <authorList>
            <person name="Chiriac C."/>
            <person name="Salcher M."/>
            <person name="Ghai R."/>
            <person name="Kavagutti S V."/>
        </authorList>
    </citation>
    <scope>NUCLEOTIDE SEQUENCE</scope>
</reference>
<dbReference type="InterPro" id="IPR016181">
    <property type="entry name" value="Acyl_CoA_acyltransferase"/>
</dbReference>
<dbReference type="Pfam" id="PF13302">
    <property type="entry name" value="Acetyltransf_3"/>
    <property type="match status" value="1"/>
</dbReference>
<name>A0A6J7KVP0_9ZZZZ</name>
<dbReference type="InterPro" id="IPR000182">
    <property type="entry name" value="GNAT_dom"/>
</dbReference>
<dbReference type="SUPFAM" id="SSF55729">
    <property type="entry name" value="Acyl-CoA N-acyltransferases (Nat)"/>
    <property type="match status" value="1"/>
</dbReference>
<dbReference type="PANTHER" id="PTHR43792">
    <property type="entry name" value="GNAT FAMILY, PUTATIVE (AFU_ORTHOLOGUE AFUA_3G00765)-RELATED-RELATED"/>
    <property type="match status" value="1"/>
</dbReference>
<organism evidence="2">
    <name type="scientific">freshwater metagenome</name>
    <dbReference type="NCBI Taxonomy" id="449393"/>
    <lineage>
        <taxon>unclassified sequences</taxon>
        <taxon>metagenomes</taxon>
        <taxon>ecological metagenomes</taxon>
    </lineage>
</organism>
<accession>A0A6J7KVP0</accession>
<dbReference type="GO" id="GO:0016747">
    <property type="term" value="F:acyltransferase activity, transferring groups other than amino-acyl groups"/>
    <property type="evidence" value="ECO:0007669"/>
    <property type="project" value="InterPro"/>
</dbReference>
<sequence>MLERDGILTTERLVVRPMATGDFDALLQGLEDPDRVWADGYPLDESLVSAAMVQERQRTSPGPAVKVAADPWTQYQVILADRDVVVGDLTFLEPPDDDRVAMITFGIAPSCRGNGYATEMLRALVPWLRARPDVRGIRADTDLVNPTSHQVLRAAGLRVVQDDGDRQLYELRWDHAERVQRSRTPRRP</sequence>
<dbReference type="Gene3D" id="3.40.630.30">
    <property type="match status" value="1"/>
</dbReference>
<protein>
    <submittedName>
        <fullName evidence="2">Unannotated protein</fullName>
    </submittedName>
</protein>
<dbReference type="PROSITE" id="PS51186">
    <property type="entry name" value="GNAT"/>
    <property type="match status" value="1"/>
</dbReference>
<evidence type="ECO:0000313" key="2">
    <source>
        <dbReference type="EMBL" id="CAB4959797.1"/>
    </source>
</evidence>
<gene>
    <name evidence="2" type="ORF">UFOPK3564_03986</name>
</gene>
<dbReference type="CDD" id="cd04301">
    <property type="entry name" value="NAT_SF"/>
    <property type="match status" value="1"/>
</dbReference>
<dbReference type="EMBL" id="CAFBMK010000464">
    <property type="protein sequence ID" value="CAB4959797.1"/>
    <property type="molecule type" value="Genomic_DNA"/>
</dbReference>
<dbReference type="PANTHER" id="PTHR43792:SF13">
    <property type="entry name" value="ACETYLTRANSFERASE"/>
    <property type="match status" value="1"/>
</dbReference>
<dbReference type="AlphaFoldDB" id="A0A6J7KVP0"/>
<proteinExistence type="predicted"/>
<dbReference type="InterPro" id="IPR051531">
    <property type="entry name" value="N-acetyltransferase"/>
</dbReference>
<feature type="domain" description="N-acetyltransferase" evidence="1">
    <location>
        <begin position="13"/>
        <end position="174"/>
    </location>
</feature>